<dbReference type="RefSeq" id="WP_117141992.1">
    <property type="nucleotide sequence ID" value="NZ_CAKXKJ010000006.1"/>
</dbReference>
<proteinExistence type="predicted"/>
<evidence type="ECO:0000313" key="2">
    <source>
        <dbReference type="EMBL" id="RFT06814.1"/>
    </source>
</evidence>
<dbReference type="EMBL" id="QQRQ01000006">
    <property type="protein sequence ID" value="RFT06814.1"/>
    <property type="molecule type" value="Genomic_DNA"/>
</dbReference>
<dbReference type="GeneID" id="97995095"/>
<protein>
    <submittedName>
        <fullName evidence="2">Uncharacterized protein</fullName>
    </submittedName>
</protein>
<name>A0A3E2B497_9FIRM</name>
<accession>A0A3E2B497</accession>
<organism evidence="2 3">
    <name type="scientific">Evtepia gabavorous</name>
    <dbReference type="NCBI Taxonomy" id="2211183"/>
    <lineage>
        <taxon>Bacteria</taxon>
        <taxon>Bacillati</taxon>
        <taxon>Bacillota</taxon>
        <taxon>Clostridia</taxon>
        <taxon>Eubacteriales</taxon>
        <taxon>Evtepia</taxon>
    </lineage>
</organism>
<gene>
    <name evidence="2" type="ORF">DV520_05015</name>
</gene>
<reference evidence="2 3" key="1">
    <citation type="submission" date="2018-07" db="EMBL/GenBank/DDBJ databases">
        <title>GABA Modulating Bacteria of the Human Gut Microbiota.</title>
        <authorList>
            <person name="Strandwitz P."/>
            <person name="Kim K.H."/>
            <person name="Terekhova D."/>
            <person name="Liu J.K."/>
            <person name="Sharma A."/>
            <person name="Levering J."/>
            <person name="Mcdonald D."/>
            <person name="Dietrich D."/>
            <person name="Ramadhar T.R."/>
            <person name="Lekbua A."/>
            <person name="Mroue N."/>
            <person name="Liston C."/>
            <person name="Stewart E.J."/>
            <person name="Dubin M.J."/>
            <person name="Zengler K."/>
            <person name="Knight R."/>
            <person name="Gilbert J.A."/>
            <person name="Clardy J."/>
            <person name="Lewis K."/>
        </authorList>
    </citation>
    <scope>NUCLEOTIDE SEQUENCE [LARGE SCALE GENOMIC DNA]</scope>
    <source>
        <strain evidence="2 3">KLE1738</strain>
    </source>
</reference>
<keyword evidence="3" id="KW-1185">Reference proteome</keyword>
<evidence type="ECO:0000256" key="1">
    <source>
        <dbReference type="SAM" id="SignalP"/>
    </source>
</evidence>
<feature type="chain" id="PRO_5017655592" evidence="1">
    <location>
        <begin position="24"/>
        <end position="134"/>
    </location>
</feature>
<feature type="signal peptide" evidence="1">
    <location>
        <begin position="1"/>
        <end position="23"/>
    </location>
</feature>
<evidence type="ECO:0000313" key="3">
    <source>
        <dbReference type="Proteomes" id="UP000260649"/>
    </source>
</evidence>
<dbReference type="AlphaFoldDB" id="A0A3E2B497"/>
<keyword evidence="1" id="KW-0732">Signal</keyword>
<comment type="caution">
    <text evidence="2">The sequence shown here is derived from an EMBL/GenBank/DDBJ whole genome shotgun (WGS) entry which is preliminary data.</text>
</comment>
<sequence length="134" mass="14739">MKKLLCICLSMLLLFIVGISAYAFGPEPESTCSVVEYDQTISGEAQFRSTEFTCVKGNGDFLSYGFDNTADADCMVELYKKGLIWDTKVSSMTVRPHDPGGKTEVIRNPSDSTFYFVLYAADGGTICGHLQAYQ</sequence>
<dbReference type="Proteomes" id="UP000260649">
    <property type="component" value="Unassembled WGS sequence"/>
</dbReference>